<name>A0ABY9SWC3_BREBE</name>
<protein>
    <submittedName>
        <fullName evidence="2">Uncharacterized protein</fullName>
    </submittedName>
</protein>
<organism evidence="2 3">
    <name type="scientific">Brevibacillus brevis</name>
    <name type="common">Bacillus brevis</name>
    <dbReference type="NCBI Taxonomy" id="1393"/>
    <lineage>
        <taxon>Bacteria</taxon>
        <taxon>Bacillati</taxon>
        <taxon>Bacillota</taxon>
        <taxon>Bacilli</taxon>
        <taxon>Bacillales</taxon>
        <taxon>Paenibacillaceae</taxon>
        <taxon>Brevibacillus</taxon>
    </lineage>
</organism>
<feature type="region of interest" description="Disordered" evidence="1">
    <location>
        <begin position="9"/>
        <end position="33"/>
    </location>
</feature>
<keyword evidence="3" id="KW-1185">Reference proteome</keyword>
<dbReference type="Proteomes" id="UP001256827">
    <property type="component" value="Chromosome"/>
</dbReference>
<reference evidence="2 3" key="1">
    <citation type="submission" date="2023-09" db="EMBL/GenBank/DDBJ databases">
        <title>Complete Genome and Methylome dissection of Bacillus brevis NEB573 original source of BbsI restriction endonuclease.</title>
        <authorList>
            <person name="Fomenkov A."/>
            <person name="Roberts R.D."/>
        </authorList>
    </citation>
    <scope>NUCLEOTIDE SEQUENCE [LARGE SCALE GENOMIC DNA]</scope>
    <source>
        <strain evidence="2 3">NEB573</strain>
    </source>
</reference>
<gene>
    <name evidence="2" type="ORF">RGB73_15390</name>
</gene>
<evidence type="ECO:0000313" key="3">
    <source>
        <dbReference type="Proteomes" id="UP001256827"/>
    </source>
</evidence>
<evidence type="ECO:0000256" key="1">
    <source>
        <dbReference type="SAM" id="MobiDB-lite"/>
    </source>
</evidence>
<evidence type="ECO:0000313" key="2">
    <source>
        <dbReference type="EMBL" id="WNC12127.1"/>
    </source>
</evidence>
<dbReference type="RefSeq" id="WP_310763395.1">
    <property type="nucleotide sequence ID" value="NZ_CP134050.1"/>
</dbReference>
<proteinExistence type="predicted"/>
<sequence length="82" mass="9549">MWEKNAKIFSPEIKGQQHTRGAPCAGFSSPAPRLNKSFEKKQEELRMKNIGDGRITMRIRFRTEVMGVEPLNSIYQRYFDEA</sequence>
<dbReference type="EMBL" id="CP134050">
    <property type="protein sequence ID" value="WNC12127.1"/>
    <property type="molecule type" value="Genomic_DNA"/>
</dbReference>
<accession>A0ABY9SWC3</accession>